<dbReference type="AlphaFoldDB" id="A0AAV7TG10"/>
<name>A0AAV7TG10_PLEWA</name>
<dbReference type="EMBL" id="JANPWB010000006">
    <property type="protein sequence ID" value="KAJ1175200.1"/>
    <property type="molecule type" value="Genomic_DNA"/>
</dbReference>
<evidence type="ECO:0000313" key="2">
    <source>
        <dbReference type="EMBL" id="KAJ1175200.1"/>
    </source>
</evidence>
<keyword evidence="3" id="KW-1185">Reference proteome</keyword>
<proteinExistence type="predicted"/>
<evidence type="ECO:0000256" key="1">
    <source>
        <dbReference type="SAM" id="MobiDB-lite"/>
    </source>
</evidence>
<protein>
    <submittedName>
        <fullName evidence="2">Uncharacterized protein</fullName>
    </submittedName>
</protein>
<dbReference type="Proteomes" id="UP001066276">
    <property type="component" value="Chromosome 3_2"/>
</dbReference>
<evidence type="ECO:0000313" key="3">
    <source>
        <dbReference type="Proteomes" id="UP001066276"/>
    </source>
</evidence>
<sequence length="150" mass="15821">MKASTLILRKVSADAWTPCAPSLDLWKPHSRVQHLGPALGGSVAVTGAGGGRPPGQRRALWTGSEEREEEPGTEGQRRDRARKRGEELHAEELRSRDWGSHRSGGLSRQGGPAQPGAIEELLADVWIGGHPGVGLRSQGAEESGAQGPGS</sequence>
<accession>A0AAV7TG10</accession>
<feature type="region of interest" description="Disordered" evidence="1">
    <location>
        <begin position="40"/>
        <end position="150"/>
    </location>
</feature>
<comment type="caution">
    <text evidence="2">The sequence shown here is derived from an EMBL/GenBank/DDBJ whole genome shotgun (WGS) entry which is preliminary data.</text>
</comment>
<organism evidence="2 3">
    <name type="scientific">Pleurodeles waltl</name>
    <name type="common">Iberian ribbed newt</name>
    <dbReference type="NCBI Taxonomy" id="8319"/>
    <lineage>
        <taxon>Eukaryota</taxon>
        <taxon>Metazoa</taxon>
        <taxon>Chordata</taxon>
        <taxon>Craniata</taxon>
        <taxon>Vertebrata</taxon>
        <taxon>Euteleostomi</taxon>
        <taxon>Amphibia</taxon>
        <taxon>Batrachia</taxon>
        <taxon>Caudata</taxon>
        <taxon>Salamandroidea</taxon>
        <taxon>Salamandridae</taxon>
        <taxon>Pleurodelinae</taxon>
        <taxon>Pleurodeles</taxon>
    </lineage>
</organism>
<feature type="compositionally biased region" description="Basic and acidic residues" evidence="1">
    <location>
        <begin position="84"/>
        <end position="100"/>
    </location>
</feature>
<reference evidence="2" key="1">
    <citation type="journal article" date="2022" name="bioRxiv">
        <title>Sequencing and chromosome-scale assembly of the giantPleurodeles waltlgenome.</title>
        <authorList>
            <person name="Brown T."/>
            <person name="Elewa A."/>
            <person name="Iarovenko S."/>
            <person name="Subramanian E."/>
            <person name="Araus A.J."/>
            <person name="Petzold A."/>
            <person name="Susuki M."/>
            <person name="Suzuki K.-i.T."/>
            <person name="Hayashi T."/>
            <person name="Toyoda A."/>
            <person name="Oliveira C."/>
            <person name="Osipova E."/>
            <person name="Leigh N.D."/>
            <person name="Simon A."/>
            <person name="Yun M.H."/>
        </authorList>
    </citation>
    <scope>NUCLEOTIDE SEQUENCE</scope>
    <source>
        <strain evidence="2">20211129_DDA</strain>
        <tissue evidence="2">Liver</tissue>
    </source>
</reference>
<gene>
    <name evidence="2" type="ORF">NDU88_000491</name>
</gene>